<evidence type="ECO:0000313" key="4">
    <source>
        <dbReference type="Proteomes" id="UP001516023"/>
    </source>
</evidence>
<dbReference type="EMBL" id="JABMIG020000019">
    <property type="protein sequence ID" value="KAL3802488.1"/>
    <property type="molecule type" value="Genomic_DNA"/>
</dbReference>
<reference evidence="3 4" key="1">
    <citation type="journal article" date="2020" name="G3 (Bethesda)">
        <title>Improved Reference Genome for Cyclotella cryptica CCMP332, a Model for Cell Wall Morphogenesis, Salinity Adaptation, and Lipid Production in Diatoms (Bacillariophyta).</title>
        <authorList>
            <person name="Roberts W.R."/>
            <person name="Downey K.M."/>
            <person name="Ruck E.C."/>
            <person name="Traller J.C."/>
            <person name="Alverson A.J."/>
        </authorList>
    </citation>
    <scope>NUCLEOTIDE SEQUENCE [LARGE SCALE GENOMIC DNA]</scope>
    <source>
        <strain evidence="3 4">CCMP332</strain>
    </source>
</reference>
<comment type="caution">
    <text evidence="3">The sequence shown here is derived from an EMBL/GenBank/DDBJ whole genome shotgun (WGS) entry which is preliminary data.</text>
</comment>
<sequence>MKRTHSFNEAVITGKETHRIYGRDQMCYLCRLPFMDNNTIYHVVWTNVSILTATQTPFADELAVTVTTIVRTDDATAELCASTNDIQLTINTNYVDSDTCAADIAHLIAAGVEVDVKQPAPENTVPDNTSPTRKWQLPTTCPCKADDNIKLYVWLGCVFFMACFVGVSPMSLWWSKKDINQFEGAPFRLNNVMSLNRFQAINNAMQYTNCPSPTDFVDRFHDISQLQDAFNTHYTENYIPSYLNCLDKSMKTWLDQKCPGFMALDCKTHPFGNEYHTIADGDDGKPIVWQIKIQDGKDCPMTSDNKHSFPSEFENE</sequence>
<organism evidence="3 4">
    <name type="scientific">Cyclotella cryptica</name>
    <dbReference type="NCBI Taxonomy" id="29204"/>
    <lineage>
        <taxon>Eukaryota</taxon>
        <taxon>Sar</taxon>
        <taxon>Stramenopiles</taxon>
        <taxon>Ochrophyta</taxon>
        <taxon>Bacillariophyta</taxon>
        <taxon>Coscinodiscophyceae</taxon>
        <taxon>Thalassiosirophycidae</taxon>
        <taxon>Stephanodiscales</taxon>
        <taxon>Stephanodiscaceae</taxon>
        <taxon>Cyclotella</taxon>
    </lineage>
</organism>
<dbReference type="AlphaFoldDB" id="A0ABD3QPY2"/>
<evidence type="ECO:0000313" key="3">
    <source>
        <dbReference type="EMBL" id="KAL3802488.1"/>
    </source>
</evidence>
<accession>A0ABD3QPY2</accession>
<keyword evidence="1" id="KW-0812">Transmembrane</keyword>
<protein>
    <recommendedName>
        <fullName evidence="2">PiggyBac transposable element-derived protein domain-containing protein</fullName>
    </recommendedName>
</protein>
<dbReference type="Pfam" id="PF13843">
    <property type="entry name" value="DDE_Tnp_1_7"/>
    <property type="match status" value="1"/>
</dbReference>
<evidence type="ECO:0000256" key="1">
    <source>
        <dbReference type="SAM" id="Phobius"/>
    </source>
</evidence>
<gene>
    <name evidence="3" type="ORF">HJC23_012507</name>
</gene>
<feature type="transmembrane region" description="Helical" evidence="1">
    <location>
        <begin position="151"/>
        <end position="174"/>
    </location>
</feature>
<name>A0ABD3QPY2_9STRA</name>
<evidence type="ECO:0000259" key="2">
    <source>
        <dbReference type="Pfam" id="PF13843"/>
    </source>
</evidence>
<keyword evidence="1" id="KW-0472">Membrane</keyword>
<feature type="domain" description="PiggyBac transposable element-derived protein" evidence="2">
    <location>
        <begin position="150"/>
        <end position="301"/>
    </location>
</feature>
<keyword evidence="1" id="KW-1133">Transmembrane helix</keyword>
<proteinExistence type="predicted"/>
<dbReference type="Proteomes" id="UP001516023">
    <property type="component" value="Unassembled WGS sequence"/>
</dbReference>
<dbReference type="InterPro" id="IPR029526">
    <property type="entry name" value="PGBD"/>
</dbReference>
<keyword evidence="4" id="KW-1185">Reference proteome</keyword>